<reference evidence="2" key="1">
    <citation type="submission" date="2013-09" db="EMBL/GenBank/DDBJ databases">
        <title>Corchorus olitorius genome sequencing.</title>
        <authorList>
            <person name="Alam M."/>
            <person name="Haque M.S."/>
            <person name="Islam M.S."/>
            <person name="Emdad E.M."/>
            <person name="Islam M.M."/>
            <person name="Ahmed B."/>
            <person name="Halim A."/>
            <person name="Hossen Q.M.M."/>
            <person name="Hossain M.Z."/>
            <person name="Ahmed R."/>
            <person name="Khan M.M."/>
            <person name="Islam R."/>
            <person name="Rashid M.M."/>
            <person name="Khan S.A."/>
            <person name="Rahman M.S."/>
            <person name="Alam M."/>
            <person name="Yahiya A.S."/>
            <person name="Khan M.S."/>
            <person name="Azam M.S."/>
            <person name="Haque T."/>
            <person name="Lashkar M.Z.H."/>
            <person name="Akhand A.I."/>
            <person name="Morshed G."/>
            <person name="Roy S."/>
            <person name="Uddin K.S."/>
            <person name="Rabeya T."/>
            <person name="Hossain A.S."/>
            <person name="Chowdhury A."/>
            <person name="Snigdha A.R."/>
            <person name="Mortoza M.S."/>
            <person name="Matin S.A."/>
            <person name="Hoque S.M.E."/>
            <person name="Islam M.K."/>
            <person name="Roy D.K."/>
            <person name="Haider R."/>
            <person name="Moosa M.M."/>
            <person name="Elias S.M."/>
            <person name="Hasan A.M."/>
            <person name="Jahan S."/>
            <person name="Shafiuddin M."/>
            <person name="Mahmood N."/>
            <person name="Shommy N.S."/>
        </authorList>
    </citation>
    <scope>NUCLEOTIDE SEQUENCE [LARGE SCALE GENOMIC DNA]</scope>
    <source>
        <strain evidence="2">cv. O-4</strain>
    </source>
</reference>
<gene>
    <name evidence="1" type="ORF">COLO4_26588</name>
</gene>
<sequence length="195" mass="22457">MLSRRSQPNGQACSQLLDEWLHFGENELPSLHDCKEMVRDQPFLELLYRRGIADFFPLSWLYKQLISATHHWIAKFTVNQDLKYSTHHRVRLIMNETGYVPHNIEETDAEHGSVWHLESRCRPLHVLVLNARGTANPEFVARFASKTSELNPDIVIITETRSPIFNTLDQGEALQFDSSLTFDSPLNFFGGACFL</sequence>
<name>A0A1R3HW87_9ROSI</name>
<evidence type="ECO:0000313" key="1">
    <source>
        <dbReference type="EMBL" id="OMO74613.1"/>
    </source>
</evidence>
<dbReference type="AlphaFoldDB" id="A0A1R3HW87"/>
<protein>
    <submittedName>
        <fullName evidence="1">Uncharacterized protein</fullName>
    </submittedName>
</protein>
<evidence type="ECO:0000313" key="2">
    <source>
        <dbReference type="Proteomes" id="UP000187203"/>
    </source>
</evidence>
<comment type="caution">
    <text evidence="1">The sequence shown here is derived from an EMBL/GenBank/DDBJ whole genome shotgun (WGS) entry which is preliminary data.</text>
</comment>
<proteinExistence type="predicted"/>
<accession>A0A1R3HW87</accession>
<organism evidence="1 2">
    <name type="scientific">Corchorus olitorius</name>
    <dbReference type="NCBI Taxonomy" id="93759"/>
    <lineage>
        <taxon>Eukaryota</taxon>
        <taxon>Viridiplantae</taxon>
        <taxon>Streptophyta</taxon>
        <taxon>Embryophyta</taxon>
        <taxon>Tracheophyta</taxon>
        <taxon>Spermatophyta</taxon>
        <taxon>Magnoliopsida</taxon>
        <taxon>eudicotyledons</taxon>
        <taxon>Gunneridae</taxon>
        <taxon>Pentapetalae</taxon>
        <taxon>rosids</taxon>
        <taxon>malvids</taxon>
        <taxon>Malvales</taxon>
        <taxon>Malvaceae</taxon>
        <taxon>Grewioideae</taxon>
        <taxon>Apeibeae</taxon>
        <taxon>Corchorus</taxon>
    </lineage>
</organism>
<keyword evidence="2" id="KW-1185">Reference proteome</keyword>
<dbReference type="EMBL" id="AWUE01019283">
    <property type="protein sequence ID" value="OMO74613.1"/>
    <property type="molecule type" value="Genomic_DNA"/>
</dbReference>
<dbReference type="Proteomes" id="UP000187203">
    <property type="component" value="Unassembled WGS sequence"/>
</dbReference>